<reference evidence="3 4" key="2">
    <citation type="submission" date="2019-07" db="EMBL/GenBank/DDBJ databases">
        <title>Helicobacter labacensis sp. nov., Helicobacter mehlei sp. nov. and Helicobacter vulpis sp. nov., isolated from gastric mucosa of red fox (Vulpis vulpis).</title>
        <authorList>
            <person name="Kusar D."/>
            <person name="Gruntar I."/>
            <person name="Pate M."/>
            <person name="Zajc U."/>
            <person name="Ocepek M."/>
        </authorList>
    </citation>
    <scope>NUCLEOTIDE SEQUENCE [LARGE SCALE GENOMIC DNA]</scope>
    <source>
        <strain evidence="3 4">L8b</strain>
    </source>
</reference>
<dbReference type="GO" id="GO:0005829">
    <property type="term" value="C:cytosol"/>
    <property type="evidence" value="ECO:0007669"/>
    <property type="project" value="TreeGrafter"/>
</dbReference>
<keyword evidence="1 2" id="KW-0819">tRNA processing</keyword>
<comment type="catalytic activity">
    <reaction evidence="2">
        <text>uridine(13) in tRNA = pseudouridine(13) in tRNA</text>
        <dbReference type="Rhea" id="RHEA:42540"/>
        <dbReference type="Rhea" id="RHEA-COMP:10105"/>
        <dbReference type="Rhea" id="RHEA-COMP:10106"/>
        <dbReference type="ChEBI" id="CHEBI:65314"/>
        <dbReference type="ChEBI" id="CHEBI:65315"/>
        <dbReference type="EC" id="5.4.99.27"/>
    </reaction>
</comment>
<dbReference type="OrthoDB" id="1550679at2"/>
<name>A0A553V014_9HELI</name>
<dbReference type="InterPro" id="IPR020103">
    <property type="entry name" value="PsdUridine_synth_cat_dom_sf"/>
</dbReference>
<protein>
    <recommendedName>
        <fullName evidence="2">tRNA pseudouridine synthase D</fullName>
        <ecNumber evidence="2">5.4.99.27</ecNumber>
    </recommendedName>
    <alternativeName>
        <fullName evidence="2">tRNA pseudouridine(13) synthase</fullName>
    </alternativeName>
    <alternativeName>
        <fullName evidence="2">tRNA pseudouridylate synthase D</fullName>
    </alternativeName>
    <alternativeName>
        <fullName evidence="2">tRNA-uridine isomerase D</fullName>
    </alternativeName>
</protein>
<dbReference type="PANTHER" id="PTHR47811:SF1">
    <property type="entry name" value="TRNA PSEUDOURIDINE SYNTHASE D"/>
    <property type="match status" value="1"/>
</dbReference>
<dbReference type="GO" id="GO:0160150">
    <property type="term" value="F:tRNA pseudouridine(13) synthase activity"/>
    <property type="evidence" value="ECO:0007669"/>
    <property type="project" value="UniProtKB-EC"/>
</dbReference>
<evidence type="ECO:0000256" key="1">
    <source>
        <dbReference type="ARBA" id="ARBA00022694"/>
    </source>
</evidence>
<dbReference type="Gene3D" id="3.30.2350.20">
    <property type="entry name" value="TruD, catalytic domain"/>
    <property type="match status" value="1"/>
</dbReference>
<dbReference type="InterPro" id="IPR001656">
    <property type="entry name" value="PsdUridine_synth_TruD"/>
</dbReference>
<dbReference type="InterPro" id="IPR050170">
    <property type="entry name" value="TruD_pseudoU_synthase"/>
</dbReference>
<dbReference type="InterPro" id="IPR042214">
    <property type="entry name" value="TruD_catalytic"/>
</dbReference>
<dbReference type="EC" id="5.4.99.27" evidence="2"/>
<dbReference type="GO" id="GO:0031119">
    <property type="term" value="P:tRNA pseudouridine synthesis"/>
    <property type="evidence" value="ECO:0007669"/>
    <property type="project" value="UniProtKB-UniRule"/>
</dbReference>
<gene>
    <name evidence="2 3" type="primary">truD</name>
    <name evidence="3" type="ORF">FNE76_03425</name>
</gene>
<evidence type="ECO:0000256" key="2">
    <source>
        <dbReference type="HAMAP-Rule" id="MF_01082"/>
    </source>
</evidence>
<accession>A0A553V014</accession>
<comment type="similarity">
    <text evidence="2">Belongs to the pseudouridine synthase TruD family.</text>
</comment>
<keyword evidence="4" id="KW-1185">Reference proteome</keyword>
<dbReference type="InterPro" id="IPR020119">
    <property type="entry name" value="PsdUridine_synth_TruD_CS"/>
</dbReference>
<dbReference type="PROSITE" id="PS01268">
    <property type="entry name" value="UPF0024"/>
    <property type="match status" value="1"/>
</dbReference>
<proteinExistence type="inferred from homology"/>
<evidence type="ECO:0000313" key="3">
    <source>
        <dbReference type="EMBL" id="TSA85804.1"/>
    </source>
</evidence>
<dbReference type="HAMAP" id="MF_01082">
    <property type="entry name" value="TruD"/>
    <property type="match status" value="1"/>
</dbReference>
<dbReference type="Pfam" id="PF01142">
    <property type="entry name" value="TruD"/>
    <property type="match status" value="2"/>
</dbReference>
<dbReference type="GO" id="GO:0003723">
    <property type="term" value="F:RNA binding"/>
    <property type="evidence" value="ECO:0007669"/>
    <property type="project" value="InterPro"/>
</dbReference>
<sequence length="380" mass="43794">MLRMEIHLANAPMRFFASSHAPIDFYFKKCPKDFIVSEEPLYPFSGEGAHGILHVRKKNKSTWEMLSLLANVLGCPLSAFGYAGLKDKDALTSQYISLPKEYLGALETHAKTLQDQDIKILDTTCHGHKIRLGHLKGNRFFVRLKKVTPLNAQKISHVLEFLVQWGFPNYFGAQRFGKWGDNFKQAKLQTSKKLKRLDRFLISSYQSWLFNAWLSTRMHLSTLLDHFSPKEVHSQFQMIPVEQIKTLQAQEHYFKLLEGDVLCHYPFGKYFYHQEGEPNVGRFNHRELAPTGLLPGLKVWRAQGLASHFEVLHDQDIQALGDRRYAVVFPTQLEFCYLEKQAQATLSFFLPKGSYATIFLEEIAHLELFKRGNDDLPASD</sequence>
<dbReference type="SUPFAM" id="SSF55120">
    <property type="entry name" value="Pseudouridine synthase"/>
    <property type="match status" value="1"/>
</dbReference>
<organism evidence="3 4">
    <name type="scientific">Helicobacter mehlei</name>
    <dbReference type="NCBI Taxonomy" id="2316080"/>
    <lineage>
        <taxon>Bacteria</taxon>
        <taxon>Pseudomonadati</taxon>
        <taxon>Campylobacterota</taxon>
        <taxon>Epsilonproteobacteria</taxon>
        <taxon>Campylobacterales</taxon>
        <taxon>Helicobacteraceae</taxon>
        <taxon>Helicobacter</taxon>
    </lineage>
</organism>
<comment type="function">
    <text evidence="2">Responsible for synthesis of pseudouridine from uracil-13 in transfer RNAs.</text>
</comment>
<comment type="caution">
    <text evidence="3">The sequence shown here is derived from an EMBL/GenBank/DDBJ whole genome shotgun (WGS) entry which is preliminary data.</text>
</comment>
<reference evidence="4" key="1">
    <citation type="submission" date="2019-07" db="EMBL/GenBank/DDBJ databases">
        <title>Helicobacter labacensis sp. nov., Helicobacter mehlei sp. nov. and Helicobacter vulpis sp. nov., isolated from gastric mucosa of red fox (Vulpis vulpis).</title>
        <authorList>
            <person name="Papic B."/>
        </authorList>
    </citation>
    <scope>NUCLEOTIDE SEQUENCE [LARGE SCALE GENOMIC DNA]</scope>
    <source>
        <strain evidence="4">L8b</strain>
    </source>
</reference>
<evidence type="ECO:0000313" key="4">
    <source>
        <dbReference type="Proteomes" id="UP000319322"/>
    </source>
</evidence>
<keyword evidence="2 3" id="KW-0413">Isomerase</keyword>
<dbReference type="EMBL" id="VKGC01000005">
    <property type="protein sequence ID" value="TSA85804.1"/>
    <property type="molecule type" value="Genomic_DNA"/>
</dbReference>
<dbReference type="Proteomes" id="UP000319322">
    <property type="component" value="Unassembled WGS sequence"/>
</dbReference>
<dbReference type="NCBIfam" id="TIGR00094">
    <property type="entry name" value="tRNA_TruD_broad"/>
    <property type="match status" value="1"/>
</dbReference>
<reference evidence="3 4" key="3">
    <citation type="submission" date="2019-07" db="EMBL/GenBank/DDBJ databases">
        <authorList>
            <person name="Papic B."/>
        </authorList>
    </citation>
    <scope>NUCLEOTIDE SEQUENCE [LARGE SCALE GENOMIC DNA]</scope>
    <source>
        <strain evidence="3 4">L8b</strain>
    </source>
</reference>
<feature type="active site" description="Nucleophile" evidence="2">
    <location>
        <position position="87"/>
    </location>
</feature>
<dbReference type="PANTHER" id="PTHR47811">
    <property type="entry name" value="TRNA PSEUDOURIDINE SYNTHASE D"/>
    <property type="match status" value="1"/>
</dbReference>
<dbReference type="AlphaFoldDB" id="A0A553V014"/>